<protein>
    <recommendedName>
        <fullName evidence="2">Peptidase M64 N-terminal domain-containing protein</fullName>
    </recommendedName>
</protein>
<gene>
    <name evidence="1" type="ORF">SDC9_172264</name>
</gene>
<dbReference type="Gene3D" id="3.40.390.10">
    <property type="entry name" value="Collagenase (Catalytic Domain)"/>
    <property type="match status" value="1"/>
</dbReference>
<dbReference type="GO" id="GO:0008237">
    <property type="term" value="F:metallopeptidase activity"/>
    <property type="evidence" value="ECO:0007669"/>
    <property type="project" value="InterPro"/>
</dbReference>
<dbReference type="AlphaFoldDB" id="A0A645GGE9"/>
<accession>A0A645GGE9</accession>
<evidence type="ECO:0008006" key="2">
    <source>
        <dbReference type="Google" id="ProtNLM"/>
    </source>
</evidence>
<reference evidence="1" key="1">
    <citation type="submission" date="2019-08" db="EMBL/GenBank/DDBJ databases">
        <authorList>
            <person name="Kucharzyk K."/>
            <person name="Murdoch R.W."/>
            <person name="Higgins S."/>
            <person name="Loffler F."/>
        </authorList>
    </citation>
    <scope>NUCLEOTIDE SEQUENCE</scope>
</reference>
<dbReference type="Pfam" id="PF09471">
    <property type="entry name" value="Peptidase_M64"/>
    <property type="match status" value="1"/>
</dbReference>
<dbReference type="EMBL" id="VSSQ01073850">
    <property type="protein sequence ID" value="MPN24859.1"/>
    <property type="molecule type" value="Genomic_DNA"/>
</dbReference>
<dbReference type="InterPro" id="IPR024079">
    <property type="entry name" value="MetalloPept_cat_dom_sf"/>
</dbReference>
<organism evidence="1">
    <name type="scientific">bioreactor metagenome</name>
    <dbReference type="NCBI Taxonomy" id="1076179"/>
    <lineage>
        <taxon>unclassified sequences</taxon>
        <taxon>metagenomes</taxon>
        <taxon>ecological metagenomes</taxon>
    </lineage>
</organism>
<sequence length="67" mass="7413">MIEKGTPIPTPNDKAYAEKVGAFEGGGYMSKGLYRPYLDCRMKTNTAKGFCPVCVKAINDMIDIYTK</sequence>
<proteinExistence type="predicted"/>
<evidence type="ECO:0000313" key="1">
    <source>
        <dbReference type="EMBL" id="MPN24859.1"/>
    </source>
</evidence>
<name>A0A645GGE9_9ZZZZ</name>
<dbReference type="InterPro" id="IPR019026">
    <property type="entry name" value="Peptidase_M64_IgA"/>
</dbReference>
<comment type="caution">
    <text evidence="1">The sequence shown here is derived from an EMBL/GenBank/DDBJ whole genome shotgun (WGS) entry which is preliminary data.</text>
</comment>